<comment type="caution">
    <text evidence="1">The sequence shown here is derived from an EMBL/GenBank/DDBJ whole genome shotgun (WGS) entry which is preliminary data.</text>
</comment>
<accession>A0A2S4JGX7</accession>
<organism evidence="1 2">
    <name type="scientific">Alkalispirochaeta sphaeroplastigenens</name>
    <dbReference type="NCBI Taxonomy" id="1187066"/>
    <lineage>
        <taxon>Bacteria</taxon>
        <taxon>Pseudomonadati</taxon>
        <taxon>Spirochaetota</taxon>
        <taxon>Spirochaetia</taxon>
        <taxon>Spirochaetales</taxon>
        <taxon>Spirochaetaceae</taxon>
        <taxon>Alkalispirochaeta</taxon>
    </lineage>
</organism>
<dbReference type="InterPro" id="IPR013784">
    <property type="entry name" value="Carb-bd-like_fold"/>
</dbReference>
<name>A0A2S4JGX7_9SPIO</name>
<dbReference type="AlphaFoldDB" id="A0A2S4JGX7"/>
<proteinExistence type="predicted"/>
<keyword evidence="2" id="KW-1185">Reference proteome</keyword>
<sequence>MKRFLSVSFVVLGALMVLVLAGCDDLFLEEEFISSTVTGSVVNALAAGSEDEYWKSGAETLSGAVVRFYRKQANGLYSSTPAYTTTVGSTGQFRRTDVTGGQYKLQGLQAGWSFVPMEVTVAGKTMKAPPMIAYRNESVYSLTILLEWQDETIDLDAYLTYYTGSGNSRGTISFTSRSANSGGLQMELHRDVQALPATATGIPRVETITVRAPDPTADWFDYLGESEIAGEDVPNDELRFYVNNFTRSDASLTGIDGTDSDKKSASARVHLMLNQGGNDPDEHYGTWVLPWNTGENTLQVFSVIPGDDPGTFTIFTQTRWVDDVNPGIRSLSLGPDAAVDQIR</sequence>
<dbReference type="EMBL" id="LPWH01000117">
    <property type="protein sequence ID" value="POQ98817.1"/>
    <property type="molecule type" value="Genomic_DNA"/>
</dbReference>
<dbReference type="SUPFAM" id="SSF49452">
    <property type="entry name" value="Starch-binding domain-like"/>
    <property type="match status" value="1"/>
</dbReference>
<reference evidence="2" key="1">
    <citation type="submission" date="2015-12" db="EMBL/GenBank/DDBJ databases">
        <authorList>
            <person name="Lodha T.D."/>
            <person name="Chintalapati S."/>
            <person name="Chintalapati V.R."/>
            <person name="Sravanthi T."/>
        </authorList>
    </citation>
    <scope>NUCLEOTIDE SEQUENCE [LARGE SCALE GENOMIC DNA]</scope>
    <source>
        <strain evidence="2">JC133</strain>
    </source>
</reference>
<dbReference type="OrthoDB" id="3771655at2"/>
<evidence type="ECO:0000313" key="1">
    <source>
        <dbReference type="EMBL" id="POQ98817.1"/>
    </source>
</evidence>
<gene>
    <name evidence="1" type="ORF">AU468_12315</name>
</gene>
<evidence type="ECO:0000313" key="2">
    <source>
        <dbReference type="Proteomes" id="UP000237350"/>
    </source>
</evidence>
<dbReference type="RefSeq" id="WP_103680981.1">
    <property type="nucleotide sequence ID" value="NZ_LPWH01000117.1"/>
</dbReference>
<dbReference type="PROSITE" id="PS51257">
    <property type="entry name" value="PROKAR_LIPOPROTEIN"/>
    <property type="match status" value="1"/>
</dbReference>
<protein>
    <submittedName>
        <fullName evidence="1">Uncharacterized protein</fullName>
    </submittedName>
</protein>
<dbReference type="GO" id="GO:0030246">
    <property type="term" value="F:carbohydrate binding"/>
    <property type="evidence" value="ECO:0007669"/>
    <property type="project" value="InterPro"/>
</dbReference>
<dbReference type="Proteomes" id="UP000237350">
    <property type="component" value="Unassembled WGS sequence"/>
</dbReference>